<dbReference type="RefSeq" id="WP_151146010.1">
    <property type="nucleotide sequence ID" value="NZ_WAGX01000005.1"/>
</dbReference>
<dbReference type="OrthoDB" id="9777755at2"/>
<evidence type="ECO:0000256" key="1">
    <source>
        <dbReference type="SAM" id="Phobius"/>
    </source>
</evidence>
<feature type="transmembrane region" description="Helical" evidence="1">
    <location>
        <begin position="225"/>
        <end position="246"/>
    </location>
</feature>
<dbReference type="PANTHER" id="PTHR35797:SF1">
    <property type="entry name" value="PROTEASE"/>
    <property type="match status" value="1"/>
</dbReference>
<dbReference type="GO" id="GO:0004175">
    <property type="term" value="F:endopeptidase activity"/>
    <property type="evidence" value="ECO:0007669"/>
    <property type="project" value="UniProtKB-ARBA"/>
</dbReference>
<keyword evidence="1" id="KW-0472">Membrane</keyword>
<keyword evidence="3" id="KW-0482">Metalloprotease</keyword>
<feature type="transmembrane region" description="Helical" evidence="1">
    <location>
        <begin position="279"/>
        <end position="298"/>
    </location>
</feature>
<dbReference type="GO" id="GO:0080120">
    <property type="term" value="P:CAAX-box protein maturation"/>
    <property type="evidence" value="ECO:0007669"/>
    <property type="project" value="UniProtKB-ARBA"/>
</dbReference>
<dbReference type="PANTHER" id="PTHR35797">
    <property type="entry name" value="PROTEASE-RELATED"/>
    <property type="match status" value="1"/>
</dbReference>
<dbReference type="InterPro" id="IPR003675">
    <property type="entry name" value="Rce1/LyrA-like_dom"/>
</dbReference>
<protein>
    <submittedName>
        <fullName evidence="3">CPBP family intramembrane metalloprotease</fullName>
    </submittedName>
</protein>
<keyword evidence="3" id="KW-0378">Hydrolase</keyword>
<keyword evidence="4" id="KW-1185">Reference proteome</keyword>
<name>A0A7V7QKV1_9FIRM</name>
<feature type="transmembrane region" description="Helical" evidence="1">
    <location>
        <begin position="310"/>
        <end position="331"/>
    </location>
</feature>
<evidence type="ECO:0000313" key="3">
    <source>
        <dbReference type="EMBL" id="KAB1438487.1"/>
    </source>
</evidence>
<evidence type="ECO:0000259" key="2">
    <source>
        <dbReference type="Pfam" id="PF02517"/>
    </source>
</evidence>
<dbReference type="GO" id="GO:0006508">
    <property type="term" value="P:proteolysis"/>
    <property type="evidence" value="ECO:0007669"/>
    <property type="project" value="UniProtKB-KW"/>
</dbReference>
<gene>
    <name evidence="3" type="ORF">F7O84_13180</name>
</gene>
<feature type="transmembrane region" description="Helical" evidence="1">
    <location>
        <begin position="148"/>
        <end position="168"/>
    </location>
</feature>
<organism evidence="3 4">
    <name type="scientific">Candidatus Galacturonatibacter soehngenii</name>
    <dbReference type="NCBI Taxonomy" id="2307010"/>
    <lineage>
        <taxon>Bacteria</taxon>
        <taxon>Bacillati</taxon>
        <taxon>Bacillota</taxon>
        <taxon>Clostridia</taxon>
        <taxon>Lachnospirales</taxon>
        <taxon>Lachnospiraceae</taxon>
        <taxon>Candidatus Galacturonatibacter</taxon>
    </lineage>
</organism>
<sequence length="347" mass="39416">MEFETSKKQLKIFFLVAFGVTYFMGLFMWYGSANHMDVSAFPNAQMMYPACGVILAYGLTKKNDLNMPRGFFRCVLLFTAVLMIVSILSILLPDELIMITATPVSLWSFLTQILVVIGSLVSLVFFIAAGSVKRKAYGLKWRNAKSSIFCILLFLGLYLLRTLLSYTISGQFEQMVLLVKNPMTWISLGTLPINFFLVFLAFFGEEYGWRYYLQPLFQKRFGVRNGVILLGVIWGLWHLPVDFFYYSPDAGLVAAVAQQITCITLGIFFAYAYGKTRNIWVPVILHFLNNNLIPIISGNYSPDVLQDQQLTWGMLPMALLINALFFGGFILSKHINCQFETDKYSSS</sequence>
<feature type="transmembrane region" description="Helical" evidence="1">
    <location>
        <begin position="42"/>
        <end position="59"/>
    </location>
</feature>
<keyword evidence="1" id="KW-0812">Transmembrane</keyword>
<keyword evidence="3" id="KW-0645">Protease</keyword>
<accession>A0A7V7QKV1</accession>
<feature type="transmembrane region" description="Helical" evidence="1">
    <location>
        <begin position="104"/>
        <end position="127"/>
    </location>
</feature>
<feature type="transmembrane region" description="Helical" evidence="1">
    <location>
        <begin position="71"/>
        <end position="92"/>
    </location>
</feature>
<keyword evidence="1" id="KW-1133">Transmembrane helix</keyword>
<dbReference type="InterPro" id="IPR042150">
    <property type="entry name" value="MmRce1-like"/>
</dbReference>
<reference evidence="3 4" key="2">
    <citation type="submission" date="2020-02" db="EMBL/GenBank/DDBJ databases">
        <title>Candidatus Galacturonibacter soehngenii shows hetero-acetogenic catabolism of galacturonic acid but lacks a canonical carbon monoxide dehydrogenase/acetyl-CoA synthase complex.</title>
        <authorList>
            <person name="Diender M."/>
            <person name="Stouten G.R."/>
            <person name="Petersen J.F."/>
            <person name="Nielsen P.H."/>
            <person name="Dueholm M.S."/>
            <person name="Pronk J.T."/>
            <person name="Van Loosdrecht M.C.M."/>
        </authorList>
    </citation>
    <scope>NUCLEOTIDE SEQUENCE [LARGE SCALE GENOMIC DNA]</scope>
    <source>
        <strain evidence="3">GalUA</strain>
    </source>
</reference>
<proteinExistence type="predicted"/>
<dbReference type="AlphaFoldDB" id="A0A7V7QKV1"/>
<evidence type="ECO:0000313" key="4">
    <source>
        <dbReference type="Proteomes" id="UP000461768"/>
    </source>
</evidence>
<dbReference type="EMBL" id="WAGX01000005">
    <property type="protein sequence ID" value="KAB1438487.1"/>
    <property type="molecule type" value="Genomic_DNA"/>
</dbReference>
<dbReference type="GO" id="GO:0008237">
    <property type="term" value="F:metallopeptidase activity"/>
    <property type="evidence" value="ECO:0007669"/>
    <property type="project" value="UniProtKB-KW"/>
</dbReference>
<feature type="transmembrane region" description="Helical" evidence="1">
    <location>
        <begin position="12"/>
        <end position="30"/>
    </location>
</feature>
<comment type="caution">
    <text evidence="3">The sequence shown here is derived from an EMBL/GenBank/DDBJ whole genome shotgun (WGS) entry which is preliminary data.</text>
</comment>
<dbReference type="Proteomes" id="UP000461768">
    <property type="component" value="Unassembled WGS sequence"/>
</dbReference>
<feature type="domain" description="CAAX prenyl protease 2/Lysostaphin resistance protein A-like" evidence="2">
    <location>
        <begin position="191"/>
        <end position="290"/>
    </location>
</feature>
<feature type="transmembrane region" description="Helical" evidence="1">
    <location>
        <begin position="183"/>
        <end position="204"/>
    </location>
</feature>
<feature type="transmembrane region" description="Helical" evidence="1">
    <location>
        <begin position="252"/>
        <end position="272"/>
    </location>
</feature>
<reference evidence="3 4" key="1">
    <citation type="submission" date="2019-09" db="EMBL/GenBank/DDBJ databases">
        <authorList>
            <person name="Valk L.C."/>
        </authorList>
    </citation>
    <scope>NUCLEOTIDE SEQUENCE [LARGE SCALE GENOMIC DNA]</scope>
    <source>
        <strain evidence="3">GalUA</strain>
    </source>
</reference>
<dbReference type="Pfam" id="PF02517">
    <property type="entry name" value="Rce1-like"/>
    <property type="match status" value="1"/>
</dbReference>